<sequence length="278" mass="30663">MTRIPFGVSRFDSIVGGGAPPGNVVLLAGELGAGAREFLYTSAAMNALAHADEDLFELHYGDLDSEAEVPPEVHYLSFTAGEDHLAREMAYTMDEEITEAAVEQIQFRDFSPEYFQLSPIPREWYVGETTHLTDLGERGSRDDVLTALGDYLNEHAQGNLVLIDSITDLVRAVSEDMAWSDIAMVMKGLQKAAHNWGGLIVLLVNQESLEPTELGTLMDAAGGTLQFEWESGGSKRARTMVVKEFRGVLSRLESENIVRFETEIHEGGLDVSDVRKIR</sequence>
<evidence type="ECO:0000313" key="1">
    <source>
        <dbReference type="EMBL" id="MFC5366913.1"/>
    </source>
</evidence>
<reference evidence="1 2" key="1">
    <citation type="journal article" date="2019" name="Int. J. Syst. Evol. Microbiol.">
        <title>The Global Catalogue of Microorganisms (GCM) 10K type strain sequencing project: providing services to taxonomists for standard genome sequencing and annotation.</title>
        <authorList>
            <consortium name="The Broad Institute Genomics Platform"/>
            <consortium name="The Broad Institute Genome Sequencing Center for Infectious Disease"/>
            <person name="Wu L."/>
            <person name="Ma J."/>
        </authorList>
    </citation>
    <scope>NUCLEOTIDE SEQUENCE [LARGE SCALE GENOMIC DNA]</scope>
    <source>
        <strain evidence="1 2">CGMCC 1.12237</strain>
    </source>
</reference>
<dbReference type="Proteomes" id="UP001596201">
    <property type="component" value="Unassembled WGS sequence"/>
</dbReference>
<dbReference type="InterPro" id="IPR027417">
    <property type="entry name" value="P-loop_NTPase"/>
</dbReference>
<comment type="caution">
    <text evidence="1">The sequence shown here is derived from an EMBL/GenBank/DDBJ whole genome shotgun (WGS) entry which is preliminary data.</text>
</comment>
<proteinExistence type="predicted"/>
<organism evidence="1 2">
    <name type="scientific">Salinirubrum litoreum</name>
    <dbReference type="NCBI Taxonomy" id="1126234"/>
    <lineage>
        <taxon>Archaea</taxon>
        <taxon>Methanobacteriati</taxon>
        <taxon>Methanobacteriota</taxon>
        <taxon>Stenosarchaea group</taxon>
        <taxon>Halobacteria</taxon>
        <taxon>Halobacteriales</taxon>
        <taxon>Haloferacaceae</taxon>
        <taxon>Salinirubrum</taxon>
    </lineage>
</organism>
<evidence type="ECO:0000313" key="2">
    <source>
        <dbReference type="Proteomes" id="UP001596201"/>
    </source>
</evidence>
<accession>A0ABD5RA66</accession>
<protein>
    <submittedName>
        <fullName evidence="1">RAD55 family ATPase</fullName>
    </submittedName>
</protein>
<dbReference type="Gene3D" id="3.40.50.300">
    <property type="entry name" value="P-loop containing nucleotide triphosphate hydrolases"/>
    <property type="match status" value="1"/>
</dbReference>
<dbReference type="RefSeq" id="WP_227227754.1">
    <property type="nucleotide sequence ID" value="NZ_JAJCVJ010000001.1"/>
</dbReference>
<dbReference type="AlphaFoldDB" id="A0ABD5RA66"/>
<keyword evidence="2" id="KW-1185">Reference proteome</keyword>
<dbReference type="EMBL" id="JBHSKX010000001">
    <property type="protein sequence ID" value="MFC5366913.1"/>
    <property type="molecule type" value="Genomic_DNA"/>
</dbReference>
<dbReference type="SUPFAM" id="SSF52540">
    <property type="entry name" value="P-loop containing nucleoside triphosphate hydrolases"/>
    <property type="match status" value="1"/>
</dbReference>
<name>A0ABD5RA66_9EURY</name>
<gene>
    <name evidence="1" type="ORF">ACFPJ5_08160</name>
</gene>